<proteinExistence type="predicted"/>
<dbReference type="SUPFAM" id="SSF158472">
    <property type="entry name" value="HAMP domain-like"/>
    <property type="match status" value="1"/>
</dbReference>
<dbReference type="SUPFAM" id="SSF47384">
    <property type="entry name" value="Homodimeric domain of signal transducing histidine kinase"/>
    <property type="match status" value="1"/>
</dbReference>
<dbReference type="InterPro" id="IPR036097">
    <property type="entry name" value="HisK_dim/P_sf"/>
</dbReference>
<dbReference type="Proteomes" id="UP000810171">
    <property type="component" value="Unassembled WGS sequence"/>
</dbReference>
<dbReference type="EC" id="2.7.13.3" evidence="3"/>
<dbReference type="Pfam" id="PF02518">
    <property type="entry name" value="HATPase_c"/>
    <property type="match status" value="1"/>
</dbReference>
<evidence type="ECO:0000259" key="12">
    <source>
        <dbReference type="PROSITE" id="PS50109"/>
    </source>
</evidence>
<dbReference type="PRINTS" id="PR00344">
    <property type="entry name" value="BCTRLSENSOR"/>
</dbReference>
<dbReference type="PROSITE" id="PS50885">
    <property type="entry name" value="HAMP"/>
    <property type="match status" value="1"/>
</dbReference>
<dbReference type="EMBL" id="JACVEW010000002">
    <property type="protein sequence ID" value="MBP0047483.1"/>
    <property type="molecule type" value="Genomic_DNA"/>
</dbReference>
<evidence type="ECO:0000256" key="3">
    <source>
        <dbReference type="ARBA" id="ARBA00012438"/>
    </source>
</evidence>
<evidence type="ECO:0000256" key="10">
    <source>
        <dbReference type="ARBA" id="ARBA00023136"/>
    </source>
</evidence>
<feature type="domain" description="Histidine kinase" evidence="12">
    <location>
        <begin position="249"/>
        <end position="461"/>
    </location>
</feature>
<dbReference type="Pfam" id="PF00672">
    <property type="entry name" value="HAMP"/>
    <property type="match status" value="1"/>
</dbReference>
<keyword evidence="5" id="KW-0808">Transferase</keyword>
<sequence>MFSRLIKARRINTALELTLKFTLLFFISALVLFITVDSLLHRAQQDKDQQLISSFLESYQRLEQTAGLHKLDVVVERDTPYFQRSDMWLELTDDEGERLLHVQPEQWSPTQSLLLPAMQDGEWAEGTFGAEGSRFLVGQISLDDNARLRIGKSLAHRAEQQAEYRKIILIVMLPLLGVGLLLAYYMNWRALRQVKDLAETVRNLKTTDLDARVPVRNPHTELGELAQLFNTMLIQISRLIRGMQHSLDAVAHDLRTPLARMRLSIESAVGCDDVKPLREALLDCAEENARIEGMLKTLMDISEAESGILTLHPEPIDLYEAVKDCVELYRYAAEDRGVRLQVEGQPVTVNADRVRVHQVLCNLIDNAIKYNKPGGDVHISLNELSASAEVVITDEGAGIDPSEMELVFNRLYRGNKSRSEPGVGLGLSLVKAIVEAHDGSITIAPPENKGCKISVVLPRLVK</sequence>
<accession>A0ABS3Z701</accession>
<keyword evidence="15" id="KW-1185">Reference proteome</keyword>
<dbReference type="CDD" id="cd00075">
    <property type="entry name" value="HATPase"/>
    <property type="match status" value="1"/>
</dbReference>
<dbReference type="Pfam" id="PF00512">
    <property type="entry name" value="HisKA"/>
    <property type="match status" value="1"/>
</dbReference>
<dbReference type="CDD" id="cd00082">
    <property type="entry name" value="HisKA"/>
    <property type="match status" value="1"/>
</dbReference>
<organism evidence="14 15">
    <name type="scientific">Marinobacterium alkalitolerans</name>
    <dbReference type="NCBI Taxonomy" id="1542925"/>
    <lineage>
        <taxon>Bacteria</taxon>
        <taxon>Pseudomonadati</taxon>
        <taxon>Pseudomonadota</taxon>
        <taxon>Gammaproteobacteria</taxon>
        <taxon>Oceanospirillales</taxon>
        <taxon>Oceanospirillaceae</taxon>
        <taxon>Marinobacterium</taxon>
    </lineage>
</organism>
<evidence type="ECO:0000256" key="8">
    <source>
        <dbReference type="ARBA" id="ARBA00022989"/>
    </source>
</evidence>
<evidence type="ECO:0000259" key="13">
    <source>
        <dbReference type="PROSITE" id="PS50885"/>
    </source>
</evidence>
<evidence type="ECO:0000256" key="11">
    <source>
        <dbReference type="SAM" id="Phobius"/>
    </source>
</evidence>
<evidence type="ECO:0000256" key="7">
    <source>
        <dbReference type="ARBA" id="ARBA00022777"/>
    </source>
</evidence>
<keyword evidence="9" id="KW-0902">Two-component regulatory system</keyword>
<feature type="transmembrane region" description="Helical" evidence="11">
    <location>
        <begin position="167"/>
        <end position="185"/>
    </location>
</feature>
<dbReference type="SMART" id="SM00388">
    <property type="entry name" value="HisKA"/>
    <property type="match status" value="1"/>
</dbReference>
<name>A0ABS3Z701_9GAMM</name>
<keyword evidence="8 11" id="KW-1133">Transmembrane helix</keyword>
<dbReference type="InterPro" id="IPR003594">
    <property type="entry name" value="HATPase_dom"/>
</dbReference>
<dbReference type="InterPro" id="IPR004358">
    <property type="entry name" value="Sig_transdc_His_kin-like_C"/>
</dbReference>
<dbReference type="PROSITE" id="PS50109">
    <property type="entry name" value="HIS_KIN"/>
    <property type="match status" value="1"/>
</dbReference>
<dbReference type="SUPFAM" id="SSF55874">
    <property type="entry name" value="ATPase domain of HSP90 chaperone/DNA topoisomerase II/histidine kinase"/>
    <property type="match status" value="1"/>
</dbReference>
<keyword evidence="10 11" id="KW-0472">Membrane</keyword>
<evidence type="ECO:0000256" key="2">
    <source>
        <dbReference type="ARBA" id="ARBA00004370"/>
    </source>
</evidence>
<comment type="caution">
    <text evidence="14">The sequence shown here is derived from an EMBL/GenBank/DDBJ whole genome shotgun (WGS) entry which is preliminary data.</text>
</comment>
<dbReference type="InterPro" id="IPR003660">
    <property type="entry name" value="HAMP_dom"/>
</dbReference>
<dbReference type="Gene3D" id="3.30.565.10">
    <property type="entry name" value="Histidine kinase-like ATPase, C-terminal domain"/>
    <property type="match status" value="1"/>
</dbReference>
<keyword evidence="4" id="KW-0597">Phosphoprotein</keyword>
<evidence type="ECO:0000256" key="9">
    <source>
        <dbReference type="ARBA" id="ARBA00023012"/>
    </source>
</evidence>
<dbReference type="InterPro" id="IPR003661">
    <property type="entry name" value="HisK_dim/P_dom"/>
</dbReference>
<keyword evidence="7 14" id="KW-0418">Kinase</keyword>
<dbReference type="RefSeq" id="WP_209286097.1">
    <property type="nucleotide sequence ID" value="NZ_JACVEW010000002.1"/>
</dbReference>
<reference evidence="14 15" key="1">
    <citation type="submission" date="2020-09" db="EMBL/GenBank/DDBJ databases">
        <authorList>
            <person name="Tanuku N.R.S."/>
        </authorList>
    </citation>
    <scope>NUCLEOTIDE SEQUENCE [LARGE SCALE GENOMIC DNA]</scope>
    <source>
        <strain evidence="14 15">AK62</strain>
    </source>
</reference>
<comment type="catalytic activity">
    <reaction evidence="1">
        <text>ATP + protein L-histidine = ADP + protein N-phospho-L-histidine.</text>
        <dbReference type="EC" id="2.7.13.3"/>
    </reaction>
</comment>
<evidence type="ECO:0000313" key="14">
    <source>
        <dbReference type="EMBL" id="MBP0047483.1"/>
    </source>
</evidence>
<dbReference type="InterPro" id="IPR050428">
    <property type="entry name" value="TCS_sensor_his_kinase"/>
</dbReference>
<evidence type="ECO:0000256" key="1">
    <source>
        <dbReference type="ARBA" id="ARBA00000085"/>
    </source>
</evidence>
<gene>
    <name evidence="14" type="ORF">H9C73_01945</name>
</gene>
<dbReference type="PANTHER" id="PTHR45436">
    <property type="entry name" value="SENSOR HISTIDINE KINASE YKOH"/>
    <property type="match status" value="1"/>
</dbReference>
<dbReference type="InterPro" id="IPR005467">
    <property type="entry name" value="His_kinase_dom"/>
</dbReference>
<feature type="domain" description="HAMP" evidence="13">
    <location>
        <begin position="188"/>
        <end position="241"/>
    </location>
</feature>
<protein>
    <recommendedName>
        <fullName evidence="3">histidine kinase</fullName>
        <ecNumber evidence="3">2.7.13.3</ecNumber>
    </recommendedName>
</protein>
<dbReference type="SMART" id="SM00387">
    <property type="entry name" value="HATPase_c"/>
    <property type="match status" value="1"/>
</dbReference>
<evidence type="ECO:0000256" key="4">
    <source>
        <dbReference type="ARBA" id="ARBA00022553"/>
    </source>
</evidence>
<dbReference type="PANTHER" id="PTHR45436:SF8">
    <property type="entry name" value="HISTIDINE KINASE"/>
    <property type="match status" value="1"/>
</dbReference>
<evidence type="ECO:0000256" key="6">
    <source>
        <dbReference type="ARBA" id="ARBA00022692"/>
    </source>
</evidence>
<evidence type="ECO:0000256" key="5">
    <source>
        <dbReference type="ARBA" id="ARBA00022679"/>
    </source>
</evidence>
<dbReference type="Gene3D" id="6.10.340.10">
    <property type="match status" value="1"/>
</dbReference>
<keyword evidence="6 11" id="KW-0812">Transmembrane</keyword>
<evidence type="ECO:0000313" key="15">
    <source>
        <dbReference type="Proteomes" id="UP000810171"/>
    </source>
</evidence>
<dbReference type="CDD" id="cd06225">
    <property type="entry name" value="HAMP"/>
    <property type="match status" value="1"/>
</dbReference>
<dbReference type="GO" id="GO:0016301">
    <property type="term" value="F:kinase activity"/>
    <property type="evidence" value="ECO:0007669"/>
    <property type="project" value="UniProtKB-KW"/>
</dbReference>
<comment type="subcellular location">
    <subcellularLocation>
        <location evidence="2">Membrane</location>
    </subcellularLocation>
</comment>
<feature type="transmembrane region" description="Helical" evidence="11">
    <location>
        <begin position="21"/>
        <end position="40"/>
    </location>
</feature>
<dbReference type="InterPro" id="IPR036890">
    <property type="entry name" value="HATPase_C_sf"/>
</dbReference>
<dbReference type="SMART" id="SM00304">
    <property type="entry name" value="HAMP"/>
    <property type="match status" value="1"/>
</dbReference>